<dbReference type="EMBL" id="PVTL01000002">
    <property type="protein sequence ID" value="PRY69748.1"/>
    <property type="molecule type" value="Genomic_DNA"/>
</dbReference>
<dbReference type="RefSeq" id="WP_106210756.1">
    <property type="nucleotide sequence ID" value="NZ_PVTL01000002.1"/>
</dbReference>
<comment type="caution">
    <text evidence="8">The sequence shown here is derived from an EMBL/GenBank/DDBJ whole genome shotgun (WGS) entry which is preliminary data.</text>
</comment>
<protein>
    <submittedName>
        <fullName evidence="8">Acetylornithine aminotransferase</fullName>
    </submittedName>
</protein>
<dbReference type="GO" id="GO:0008483">
    <property type="term" value="F:transaminase activity"/>
    <property type="evidence" value="ECO:0007669"/>
    <property type="project" value="UniProtKB-KW"/>
</dbReference>
<keyword evidence="3" id="KW-0028">Amino-acid biosynthesis</keyword>
<dbReference type="GO" id="GO:0042802">
    <property type="term" value="F:identical protein binding"/>
    <property type="evidence" value="ECO:0007669"/>
    <property type="project" value="TreeGrafter"/>
</dbReference>
<sequence>MTDTETASTGWADRYRAAMMGSAPAPLALLERGDGAYVWDADGNKYLDFLAGIAVNSLGHNHPVLVAAVTRQASALVHVSNYFATRPQIELAERLREITGAGDRGRVYFGNSGAEAIEAALKLARLNHGRPRILALNNSFHGRTMGALSLTGKPALREPFEPLIPGIEHIDSTIAALEAVIDDSVAALIVEPIKGEAGVVGLPDGYLRAARALTEKHGVLLILDEIQTGVGRTGNWFSFQGTGITPDAVALAKGIAGGMPIGALVTFGAASDLFETGQHGSTFGGNPLATAVANAVLGEIESAGLIGNAVLRGQQIRAAITAIGSPLVAEIRGEGLLIGVGLSEPVAARISREAFSLGLIVNAANESSIRIAPPLIIGDAEIAEFTEKFTRALEAAA</sequence>
<organism evidence="8 9">
    <name type="scientific">Glaciihabitans tibetensis</name>
    <dbReference type="NCBI Taxonomy" id="1266600"/>
    <lineage>
        <taxon>Bacteria</taxon>
        <taxon>Bacillati</taxon>
        <taxon>Actinomycetota</taxon>
        <taxon>Actinomycetes</taxon>
        <taxon>Micrococcales</taxon>
        <taxon>Microbacteriaceae</taxon>
        <taxon>Glaciihabitans</taxon>
    </lineage>
</organism>
<dbReference type="InterPro" id="IPR015422">
    <property type="entry name" value="PyrdxlP-dep_Trfase_small"/>
</dbReference>
<dbReference type="Gene3D" id="3.90.1150.10">
    <property type="entry name" value="Aspartate Aminotransferase, domain 1"/>
    <property type="match status" value="1"/>
</dbReference>
<dbReference type="Pfam" id="PF00202">
    <property type="entry name" value="Aminotran_3"/>
    <property type="match status" value="1"/>
</dbReference>
<proteinExistence type="inferred from homology"/>
<evidence type="ECO:0000313" key="9">
    <source>
        <dbReference type="Proteomes" id="UP000237983"/>
    </source>
</evidence>
<dbReference type="PIRSF" id="PIRSF000521">
    <property type="entry name" value="Transaminase_4ab_Lys_Orn"/>
    <property type="match status" value="1"/>
</dbReference>
<evidence type="ECO:0000256" key="7">
    <source>
        <dbReference type="RuleBase" id="RU003560"/>
    </source>
</evidence>
<dbReference type="InterPro" id="IPR005814">
    <property type="entry name" value="Aminotrans_3"/>
</dbReference>
<accession>A0A2T0VHQ6</accession>
<comment type="pathway">
    <text evidence="6">Amino-acid biosynthesis.</text>
</comment>
<dbReference type="InterPro" id="IPR049704">
    <property type="entry name" value="Aminotrans_3_PPA_site"/>
</dbReference>
<dbReference type="PROSITE" id="PS00600">
    <property type="entry name" value="AA_TRANSFER_CLASS_3"/>
    <property type="match status" value="1"/>
</dbReference>
<gene>
    <name evidence="8" type="ORF">B0I08_102425</name>
</gene>
<dbReference type="FunFam" id="3.40.640.10:FF:000004">
    <property type="entry name" value="Acetylornithine aminotransferase"/>
    <property type="match status" value="1"/>
</dbReference>
<dbReference type="NCBIfam" id="NF002325">
    <property type="entry name" value="PRK01278.1"/>
    <property type="match status" value="1"/>
</dbReference>
<evidence type="ECO:0000256" key="3">
    <source>
        <dbReference type="ARBA" id="ARBA00022605"/>
    </source>
</evidence>
<dbReference type="CDD" id="cd00610">
    <property type="entry name" value="OAT_like"/>
    <property type="match status" value="1"/>
</dbReference>
<dbReference type="InterPro" id="IPR015421">
    <property type="entry name" value="PyrdxlP-dep_Trfase_major"/>
</dbReference>
<dbReference type="InterPro" id="IPR050103">
    <property type="entry name" value="Class-III_PLP-dep_AT"/>
</dbReference>
<name>A0A2T0VHQ6_9MICO</name>
<evidence type="ECO:0000256" key="1">
    <source>
        <dbReference type="ARBA" id="ARBA00001933"/>
    </source>
</evidence>
<reference evidence="8 9" key="1">
    <citation type="submission" date="2018-03" db="EMBL/GenBank/DDBJ databases">
        <title>Genomic Encyclopedia of Type Strains, Phase III (KMG-III): the genomes of soil and plant-associated and newly described type strains.</title>
        <authorList>
            <person name="Whitman W."/>
        </authorList>
    </citation>
    <scope>NUCLEOTIDE SEQUENCE [LARGE SCALE GENOMIC DNA]</scope>
    <source>
        <strain evidence="8 9">CGMCC 1.12484</strain>
    </source>
</reference>
<dbReference type="GO" id="GO:0006526">
    <property type="term" value="P:L-arginine biosynthetic process"/>
    <property type="evidence" value="ECO:0007669"/>
    <property type="project" value="UniProtKB-ARBA"/>
</dbReference>
<keyword evidence="4 8" id="KW-0808">Transferase</keyword>
<comment type="similarity">
    <text evidence="7">Belongs to the class-III pyridoxal-phosphate-dependent aminotransferase family.</text>
</comment>
<evidence type="ECO:0000256" key="6">
    <source>
        <dbReference type="ARBA" id="ARBA00029440"/>
    </source>
</evidence>
<keyword evidence="5 7" id="KW-0663">Pyridoxal phosphate</keyword>
<dbReference type="GO" id="GO:0030170">
    <property type="term" value="F:pyridoxal phosphate binding"/>
    <property type="evidence" value="ECO:0007669"/>
    <property type="project" value="InterPro"/>
</dbReference>
<dbReference type="SUPFAM" id="SSF53383">
    <property type="entry name" value="PLP-dependent transferases"/>
    <property type="match status" value="1"/>
</dbReference>
<dbReference type="NCBIfam" id="NF002874">
    <property type="entry name" value="PRK03244.1"/>
    <property type="match status" value="1"/>
</dbReference>
<comment type="cofactor">
    <cofactor evidence="1">
        <name>pyridoxal 5'-phosphate</name>
        <dbReference type="ChEBI" id="CHEBI:597326"/>
    </cofactor>
</comment>
<dbReference type="Proteomes" id="UP000237983">
    <property type="component" value="Unassembled WGS sequence"/>
</dbReference>
<dbReference type="Gene3D" id="3.40.640.10">
    <property type="entry name" value="Type I PLP-dependent aspartate aminotransferase-like (Major domain)"/>
    <property type="match status" value="1"/>
</dbReference>
<dbReference type="InterPro" id="IPR004636">
    <property type="entry name" value="AcOrn/SuccOrn_fam"/>
</dbReference>
<dbReference type="OrthoDB" id="9801052at2"/>
<evidence type="ECO:0000256" key="4">
    <source>
        <dbReference type="ARBA" id="ARBA00022679"/>
    </source>
</evidence>
<dbReference type="PANTHER" id="PTHR11986">
    <property type="entry name" value="AMINOTRANSFERASE CLASS III"/>
    <property type="match status" value="1"/>
</dbReference>
<evidence type="ECO:0000256" key="2">
    <source>
        <dbReference type="ARBA" id="ARBA00022576"/>
    </source>
</evidence>
<dbReference type="PANTHER" id="PTHR11986:SF79">
    <property type="entry name" value="ACETYLORNITHINE AMINOTRANSFERASE, MITOCHONDRIAL"/>
    <property type="match status" value="1"/>
</dbReference>
<evidence type="ECO:0000256" key="5">
    <source>
        <dbReference type="ARBA" id="ARBA00022898"/>
    </source>
</evidence>
<dbReference type="AlphaFoldDB" id="A0A2T0VHQ6"/>
<keyword evidence="2 8" id="KW-0032">Aminotransferase</keyword>
<dbReference type="InterPro" id="IPR015424">
    <property type="entry name" value="PyrdxlP-dep_Trfase"/>
</dbReference>
<dbReference type="NCBIfam" id="TIGR00707">
    <property type="entry name" value="argD"/>
    <property type="match status" value="1"/>
</dbReference>
<evidence type="ECO:0000313" key="8">
    <source>
        <dbReference type="EMBL" id="PRY69748.1"/>
    </source>
</evidence>
<keyword evidence="9" id="KW-1185">Reference proteome</keyword>